<keyword evidence="2" id="KW-1185">Reference proteome</keyword>
<dbReference type="RefSeq" id="XP_001316793.1">
    <property type="nucleotide sequence ID" value="XM_001316758.1"/>
</dbReference>
<protein>
    <submittedName>
        <fullName evidence="1">Uncharacterized protein</fullName>
    </submittedName>
</protein>
<name>A2ERX5_TRIV3</name>
<gene>
    <name evidence="1" type="ORF">TVAG_233060</name>
</gene>
<dbReference type="AlphaFoldDB" id="A2ERX5"/>
<organism evidence="1 2">
    <name type="scientific">Trichomonas vaginalis (strain ATCC PRA-98 / G3)</name>
    <dbReference type="NCBI Taxonomy" id="412133"/>
    <lineage>
        <taxon>Eukaryota</taxon>
        <taxon>Metamonada</taxon>
        <taxon>Parabasalia</taxon>
        <taxon>Trichomonadida</taxon>
        <taxon>Trichomonadidae</taxon>
        <taxon>Trichomonas</taxon>
    </lineage>
</organism>
<dbReference type="KEGG" id="tva:4762433"/>
<sequence>MNWLFGKSDVDVKEKRLNDMITTIQNADMKDLPNLYAQIVEFVPEKNPYILEKLLNNMVMILSKQSISKDIPISIINLIHEILRSVETSPNKNTIYIQLLNQPRFVPSMFLQSNGIDLRVYDIMDLLFKFQPEKFYEFVDKSPMSLSPLIKGIAQTKNEKATQLFIALTRGRVDQLKQLQSLIQQNLTQFPATMTTFLVKSLQDLKNTSSDVVFTALSNVDDKYIISIDDIHSIFDTWPVIWGTERGITALLLPNTSFNKGLSEVDWTHNLAPKQFLLTQQTVAKCQEKINSETNPSLQFLYCLAISFAKASQASSSVQTIIKLSFDKTEFVAAAALQVLLIWTLRDKLHVQSRLVYLTAAAIVDQELSPAVRALYRAFLCVLSTQHQFAIGIAGNDEQLQYDPEENESIVSAPWSFPGFGKYIQSIRPVTYVDYSESVAALGCVVDMLGLTEESGQTS</sequence>
<dbReference type="VEuPathDB" id="TrichDB:TVAG_233060"/>
<dbReference type="EMBL" id="DS113471">
    <property type="protein sequence ID" value="EAY04570.1"/>
    <property type="molecule type" value="Genomic_DNA"/>
</dbReference>
<evidence type="ECO:0000313" key="1">
    <source>
        <dbReference type="EMBL" id="EAY04570.1"/>
    </source>
</evidence>
<dbReference type="SMR" id="A2ERX5"/>
<proteinExistence type="predicted"/>
<reference evidence="1" key="1">
    <citation type="submission" date="2006-10" db="EMBL/GenBank/DDBJ databases">
        <authorList>
            <person name="Amadeo P."/>
            <person name="Zhao Q."/>
            <person name="Wortman J."/>
            <person name="Fraser-Liggett C."/>
            <person name="Carlton J."/>
        </authorList>
    </citation>
    <scope>NUCLEOTIDE SEQUENCE</scope>
    <source>
        <strain evidence="1">G3</strain>
    </source>
</reference>
<evidence type="ECO:0000313" key="2">
    <source>
        <dbReference type="Proteomes" id="UP000001542"/>
    </source>
</evidence>
<dbReference type="VEuPathDB" id="TrichDB:TVAGG3_0486510"/>
<reference evidence="1" key="2">
    <citation type="journal article" date="2007" name="Science">
        <title>Draft genome sequence of the sexually transmitted pathogen Trichomonas vaginalis.</title>
        <authorList>
            <person name="Carlton J.M."/>
            <person name="Hirt R.P."/>
            <person name="Silva J.C."/>
            <person name="Delcher A.L."/>
            <person name="Schatz M."/>
            <person name="Zhao Q."/>
            <person name="Wortman J.R."/>
            <person name="Bidwell S.L."/>
            <person name="Alsmark U.C.M."/>
            <person name="Besteiro S."/>
            <person name="Sicheritz-Ponten T."/>
            <person name="Noel C.J."/>
            <person name="Dacks J.B."/>
            <person name="Foster P.G."/>
            <person name="Simillion C."/>
            <person name="Van de Peer Y."/>
            <person name="Miranda-Saavedra D."/>
            <person name="Barton G.J."/>
            <person name="Westrop G.D."/>
            <person name="Mueller S."/>
            <person name="Dessi D."/>
            <person name="Fiori P.L."/>
            <person name="Ren Q."/>
            <person name="Paulsen I."/>
            <person name="Zhang H."/>
            <person name="Bastida-Corcuera F.D."/>
            <person name="Simoes-Barbosa A."/>
            <person name="Brown M.T."/>
            <person name="Hayes R.D."/>
            <person name="Mukherjee M."/>
            <person name="Okumura C.Y."/>
            <person name="Schneider R."/>
            <person name="Smith A.J."/>
            <person name="Vanacova S."/>
            <person name="Villalvazo M."/>
            <person name="Haas B.J."/>
            <person name="Pertea M."/>
            <person name="Feldblyum T.V."/>
            <person name="Utterback T.R."/>
            <person name="Shu C.L."/>
            <person name="Osoegawa K."/>
            <person name="de Jong P.J."/>
            <person name="Hrdy I."/>
            <person name="Horvathova L."/>
            <person name="Zubacova Z."/>
            <person name="Dolezal P."/>
            <person name="Malik S.B."/>
            <person name="Logsdon J.M. Jr."/>
            <person name="Henze K."/>
            <person name="Gupta A."/>
            <person name="Wang C.C."/>
            <person name="Dunne R.L."/>
            <person name="Upcroft J.A."/>
            <person name="Upcroft P."/>
            <person name="White O."/>
            <person name="Salzberg S.L."/>
            <person name="Tang P."/>
            <person name="Chiu C.-H."/>
            <person name="Lee Y.-S."/>
            <person name="Embley T.M."/>
            <person name="Coombs G.H."/>
            <person name="Mottram J.C."/>
            <person name="Tachezy J."/>
            <person name="Fraser-Liggett C.M."/>
            <person name="Johnson P.J."/>
        </authorList>
    </citation>
    <scope>NUCLEOTIDE SEQUENCE [LARGE SCALE GENOMIC DNA]</scope>
    <source>
        <strain evidence="1">G3</strain>
    </source>
</reference>
<accession>A2ERX5</accession>
<dbReference type="Proteomes" id="UP000001542">
    <property type="component" value="Unassembled WGS sequence"/>
</dbReference>
<dbReference type="OrthoDB" id="10608436at2759"/>
<dbReference type="InParanoid" id="A2ERX5"/>